<accession>A0A0L6W0L7</accession>
<evidence type="ECO:0000313" key="1">
    <source>
        <dbReference type="EMBL" id="KNZ68918.1"/>
    </source>
</evidence>
<organism evidence="1 2">
    <name type="scientific">Thermincola ferriacetica</name>
    <dbReference type="NCBI Taxonomy" id="281456"/>
    <lineage>
        <taxon>Bacteria</taxon>
        <taxon>Bacillati</taxon>
        <taxon>Bacillota</taxon>
        <taxon>Clostridia</taxon>
        <taxon>Eubacteriales</taxon>
        <taxon>Thermincolaceae</taxon>
        <taxon>Thermincola</taxon>
    </lineage>
</organism>
<comment type="caution">
    <text evidence="1">The sequence shown here is derived from an EMBL/GenBank/DDBJ whole genome shotgun (WGS) entry which is preliminary data.</text>
</comment>
<protein>
    <submittedName>
        <fullName evidence="1">Methyl-accepting chemotaxis sensory transducer with Cache sensor</fullName>
    </submittedName>
</protein>
<dbReference type="EMBL" id="LGTE01000019">
    <property type="protein sequence ID" value="KNZ68918.1"/>
    <property type="molecule type" value="Genomic_DNA"/>
</dbReference>
<dbReference type="AlphaFoldDB" id="A0A0L6W0L7"/>
<evidence type="ECO:0000313" key="2">
    <source>
        <dbReference type="Proteomes" id="UP000037175"/>
    </source>
</evidence>
<reference evidence="2" key="1">
    <citation type="submission" date="2015-07" db="EMBL/GenBank/DDBJ databases">
        <title>Complete Genome of Thermincola ferriacetica strain Z-0001T.</title>
        <authorList>
            <person name="Lusk B."/>
            <person name="Badalamenti J.P."/>
            <person name="Parameswaran P."/>
            <person name="Bond D.R."/>
            <person name="Torres C.I."/>
        </authorList>
    </citation>
    <scope>NUCLEOTIDE SEQUENCE [LARGE SCALE GENOMIC DNA]</scope>
    <source>
        <strain evidence="2">Z-0001</strain>
    </source>
</reference>
<name>A0A0L6W0L7_9FIRM</name>
<dbReference type="Proteomes" id="UP000037175">
    <property type="component" value="Unassembled WGS sequence"/>
</dbReference>
<keyword evidence="2" id="KW-1185">Reference proteome</keyword>
<proteinExistence type="predicted"/>
<gene>
    <name evidence="1" type="ORF">Tfer_2406</name>
</gene>
<dbReference type="RefSeq" id="WP_052218533.1">
    <property type="nucleotide sequence ID" value="NZ_LGTE01000019.1"/>
</dbReference>
<sequence length="65" mass="6617">MFQRGTKVAVDSMQVGTTEVEQGVVLAPEAGNFVKEIVDGSFPANVPGAGPVLTTASKGPFIPNG</sequence>